<dbReference type="OrthoDB" id="6777263at2759"/>
<dbReference type="EMBL" id="UYRW01008239">
    <property type="protein sequence ID" value="VDM96440.1"/>
    <property type="molecule type" value="Genomic_DNA"/>
</dbReference>
<dbReference type="Gene3D" id="3.30.1370.10">
    <property type="entry name" value="K Homology domain, type 1"/>
    <property type="match status" value="1"/>
</dbReference>
<accession>A0A182ETT1</accession>
<keyword evidence="2" id="KW-1185">Reference proteome</keyword>
<dbReference type="InterPro" id="IPR036612">
    <property type="entry name" value="KH_dom_type_1_sf"/>
</dbReference>
<dbReference type="WBParaSite" id="nOo.2.0.1.t11558-RA">
    <property type="protein sequence ID" value="nOo.2.0.1.t11558-RA"/>
    <property type="gene ID" value="nOo.2.0.1.g11558"/>
</dbReference>
<proteinExistence type="predicted"/>
<dbReference type="STRING" id="42157.A0A182ETT1"/>
<reference evidence="3" key="1">
    <citation type="submission" date="2016-06" db="UniProtKB">
        <authorList>
            <consortium name="WormBaseParasite"/>
        </authorList>
    </citation>
    <scope>IDENTIFICATION</scope>
</reference>
<dbReference type="GO" id="GO:0003723">
    <property type="term" value="F:RNA binding"/>
    <property type="evidence" value="ECO:0007669"/>
    <property type="project" value="InterPro"/>
</dbReference>
<dbReference type="Proteomes" id="UP000271087">
    <property type="component" value="Unassembled WGS sequence"/>
</dbReference>
<evidence type="ECO:0000313" key="1">
    <source>
        <dbReference type="EMBL" id="VDM96440.1"/>
    </source>
</evidence>
<sequence length="69" mass="7672">PDGEDELKRKQLMELSIINGTYRPTNATRIALCNRSPLPALNYGQVDTKNSIRRMNNFPIVTNGGIQVG</sequence>
<evidence type="ECO:0000313" key="3">
    <source>
        <dbReference type="WBParaSite" id="nOo.2.0.1.t11558-RA"/>
    </source>
</evidence>
<name>A0A182ETT1_ONCOC</name>
<organism evidence="3">
    <name type="scientific">Onchocerca ochengi</name>
    <name type="common">Filarial nematode worm</name>
    <dbReference type="NCBI Taxonomy" id="42157"/>
    <lineage>
        <taxon>Eukaryota</taxon>
        <taxon>Metazoa</taxon>
        <taxon>Ecdysozoa</taxon>
        <taxon>Nematoda</taxon>
        <taxon>Chromadorea</taxon>
        <taxon>Rhabditida</taxon>
        <taxon>Spirurina</taxon>
        <taxon>Spiruromorpha</taxon>
        <taxon>Filarioidea</taxon>
        <taxon>Onchocercidae</taxon>
        <taxon>Onchocerca</taxon>
    </lineage>
</organism>
<gene>
    <name evidence="1" type="ORF">NOO_LOCUS11558</name>
</gene>
<reference evidence="1 2" key="2">
    <citation type="submission" date="2018-08" db="EMBL/GenBank/DDBJ databases">
        <authorList>
            <person name="Laetsch R D."/>
            <person name="Stevens L."/>
            <person name="Kumar S."/>
            <person name="Blaxter L. M."/>
        </authorList>
    </citation>
    <scope>NUCLEOTIDE SEQUENCE [LARGE SCALE GENOMIC DNA]</scope>
</reference>
<protein>
    <submittedName>
        <fullName evidence="3">Capsid protein</fullName>
    </submittedName>
</protein>
<evidence type="ECO:0000313" key="2">
    <source>
        <dbReference type="Proteomes" id="UP000271087"/>
    </source>
</evidence>
<dbReference type="AlphaFoldDB" id="A0A182ETT1"/>